<evidence type="ECO:0000313" key="2">
    <source>
        <dbReference type="Proteomes" id="UP000299102"/>
    </source>
</evidence>
<evidence type="ECO:0000313" key="1">
    <source>
        <dbReference type="EMBL" id="GBP00258.1"/>
    </source>
</evidence>
<dbReference type="EMBL" id="BGZK01000005">
    <property type="protein sequence ID" value="GBP00258.1"/>
    <property type="molecule type" value="Genomic_DNA"/>
</dbReference>
<protein>
    <submittedName>
        <fullName evidence="1">Uncharacterized protein</fullName>
    </submittedName>
</protein>
<keyword evidence="2" id="KW-1185">Reference proteome</keyword>
<organism evidence="1 2">
    <name type="scientific">Eumeta variegata</name>
    <name type="common">Bagworm moth</name>
    <name type="synonym">Eumeta japonica</name>
    <dbReference type="NCBI Taxonomy" id="151549"/>
    <lineage>
        <taxon>Eukaryota</taxon>
        <taxon>Metazoa</taxon>
        <taxon>Ecdysozoa</taxon>
        <taxon>Arthropoda</taxon>
        <taxon>Hexapoda</taxon>
        <taxon>Insecta</taxon>
        <taxon>Pterygota</taxon>
        <taxon>Neoptera</taxon>
        <taxon>Endopterygota</taxon>
        <taxon>Lepidoptera</taxon>
        <taxon>Glossata</taxon>
        <taxon>Ditrysia</taxon>
        <taxon>Tineoidea</taxon>
        <taxon>Psychidae</taxon>
        <taxon>Oiketicinae</taxon>
        <taxon>Eumeta</taxon>
    </lineage>
</organism>
<dbReference type="AlphaFoldDB" id="A0A4C1SGG4"/>
<sequence>MSSSSFKSFTLALRRVEDLTRPRILWLTSGMQLACCARGRPIIVEWERDARHSAGLSLVRIASVLGRGVVAARAPPRNLRRRRRSAAGLFASTKHVAAFYVADVTSALAYHIRSLTTIGPKFLISDVGFLLYSNKMQAERNTSELQGNVCDGLTDRRRVALAQAAKVAAPAATSKRLIRNFRVEFEY</sequence>
<dbReference type="Proteomes" id="UP000299102">
    <property type="component" value="Unassembled WGS sequence"/>
</dbReference>
<name>A0A4C1SGG4_EUMVA</name>
<gene>
    <name evidence="1" type="ORF">EVAR_869_1</name>
</gene>
<reference evidence="1 2" key="1">
    <citation type="journal article" date="2019" name="Commun. Biol.">
        <title>The bagworm genome reveals a unique fibroin gene that provides high tensile strength.</title>
        <authorList>
            <person name="Kono N."/>
            <person name="Nakamura H."/>
            <person name="Ohtoshi R."/>
            <person name="Tomita M."/>
            <person name="Numata K."/>
            <person name="Arakawa K."/>
        </authorList>
    </citation>
    <scope>NUCLEOTIDE SEQUENCE [LARGE SCALE GENOMIC DNA]</scope>
</reference>
<proteinExistence type="predicted"/>
<accession>A0A4C1SGG4</accession>
<comment type="caution">
    <text evidence="1">The sequence shown here is derived from an EMBL/GenBank/DDBJ whole genome shotgun (WGS) entry which is preliminary data.</text>
</comment>